<dbReference type="STRING" id="61652.AXX16_3358"/>
<dbReference type="GeneID" id="61765289"/>
<dbReference type="Proteomes" id="UP000271603">
    <property type="component" value="Chromosome"/>
</dbReference>
<dbReference type="KEGG" id="srz:AXX16_3358"/>
<evidence type="ECO:0000313" key="2">
    <source>
        <dbReference type="EMBL" id="VEA73069.1"/>
    </source>
</evidence>
<evidence type="ECO:0000313" key="4">
    <source>
        <dbReference type="EMBL" id="VTP61636.1"/>
    </source>
</evidence>
<sequence length="72" mass="7835">MSITVKSKKEAKVAISTGKAKRIKLDYAVSADDVSELTMICREKGANIIKDNDNFIIAMGNPSMPKVASFPF</sequence>
<dbReference type="Proteomes" id="UP000307968">
    <property type="component" value="Chromosome"/>
</dbReference>
<dbReference type="Proteomes" id="UP000624159">
    <property type="component" value="Unassembled WGS sequence"/>
</dbReference>
<dbReference type="EMBL" id="LR134493">
    <property type="protein sequence ID" value="VEI71748.1"/>
    <property type="molecule type" value="Genomic_DNA"/>
</dbReference>
<evidence type="ECO:0000313" key="5">
    <source>
        <dbReference type="Proteomes" id="UP000271603"/>
    </source>
</evidence>
<dbReference type="EMBL" id="LR590463">
    <property type="protein sequence ID" value="VTP61636.1"/>
    <property type="molecule type" value="Genomic_DNA"/>
</dbReference>
<accession>A0A126VL75</accession>
<dbReference type="EMBL" id="LR134155">
    <property type="protein sequence ID" value="VEA73069.1"/>
    <property type="molecule type" value="Genomic_DNA"/>
</dbReference>
<dbReference type="RefSeq" id="WP_015671910.1">
    <property type="nucleotide sequence ID" value="NZ_CAMIPJ010000005.1"/>
</dbReference>
<reference evidence="1 8" key="2">
    <citation type="submission" date="2020-11" db="EMBL/GenBank/DDBJ databases">
        <title>Enhanced detection system for hospital associated transmission using whole genome sequencing surveillance.</title>
        <authorList>
            <person name="Harrison L.H."/>
            <person name="Van Tyne D."/>
            <person name="Marsh J.W."/>
            <person name="Griffith M.P."/>
            <person name="Snyder D.J."/>
            <person name="Cooper V.S."/>
            <person name="Mustapha M."/>
        </authorList>
    </citation>
    <scope>NUCLEOTIDE SEQUENCE [LARGE SCALE GENOMIC DNA]</scope>
    <source>
        <strain evidence="1 8">SER00230</strain>
    </source>
</reference>
<organism evidence="2 5">
    <name type="scientific">Serratia rubidaea</name>
    <name type="common">Serratia marinorubra</name>
    <dbReference type="NCBI Taxonomy" id="61652"/>
    <lineage>
        <taxon>Bacteria</taxon>
        <taxon>Pseudomonadati</taxon>
        <taxon>Pseudomonadota</taxon>
        <taxon>Gammaproteobacteria</taxon>
        <taxon>Enterobacterales</taxon>
        <taxon>Yersiniaceae</taxon>
        <taxon>Serratia</taxon>
    </lineage>
</organism>
<keyword evidence="8" id="KW-1185">Reference proteome</keyword>
<evidence type="ECO:0000313" key="6">
    <source>
        <dbReference type="Proteomes" id="UP000281904"/>
    </source>
</evidence>
<gene>
    <name evidence="1" type="ORF">I5U13_03430</name>
    <name evidence="3" type="ORF">NCTC10036_04458</name>
    <name evidence="4" type="ORF">NCTC12971_02153</name>
    <name evidence="2" type="ORF">NCTC9419_04691</name>
</gene>
<evidence type="ECO:0000313" key="8">
    <source>
        <dbReference type="Proteomes" id="UP000624159"/>
    </source>
</evidence>
<dbReference type="EMBL" id="JADULK010000001">
    <property type="protein sequence ID" value="MBH1928718.1"/>
    <property type="molecule type" value="Genomic_DNA"/>
</dbReference>
<dbReference type="AlphaFoldDB" id="A0A126VL75"/>
<protein>
    <submittedName>
        <fullName evidence="2">Uncharacterized protein</fullName>
    </submittedName>
</protein>
<evidence type="ECO:0000313" key="1">
    <source>
        <dbReference type="EMBL" id="MBH1928718.1"/>
    </source>
</evidence>
<name>A0A126VL75_SERRU</name>
<reference evidence="5 6" key="1">
    <citation type="submission" date="2018-12" db="EMBL/GenBank/DDBJ databases">
        <authorList>
            <consortium name="Pathogen Informatics"/>
        </authorList>
    </citation>
    <scope>NUCLEOTIDE SEQUENCE [LARGE SCALE GENOMIC DNA]</scope>
    <source>
        <strain evidence="3 6">NCTC10036</strain>
        <strain evidence="4 7">NCTC12971</strain>
        <strain evidence="2 5">NCTC9419</strain>
    </source>
</reference>
<proteinExistence type="predicted"/>
<evidence type="ECO:0000313" key="7">
    <source>
        <dbReference type="Proteomes" id="UP000307968"/>
    </source>
</evidence>
<evidence type="ECO:0000313" key="3">
    <source>
        <dbReference type="EMBL" id="VEI71748.1"/>
    </source>
</evidence>
<dbReference type="Proteomes" id="UP000281904">
    <property type="component" value="Chromosome"/>
</dbReference>